<proteinExistence type="predicted"/>
<evidence type="ECO:0000313" key="2">
    <source>
        <dbReference type="EMBL" id="KAK0641696.1"/>
    </source>
</evidence>
<dbReference type="Proteomes" id="UP001174936">
    <property type="component" value="Unassembled WGS sequence"/>
</dbReference>
<gene>
    <name evidence="2" type="ORF">B0T16DRAFT_219563</name>
</gene>
<organism evidence="2 3">
    <name type="scientific">Cercophora newfieldiana</name>
    <dbReference type="NCBI Taxonomy" id="92897"/>
    <lineage>
        <taxon>Eukaryota</taxon>
        <taxon>Fungi</taxon>
        <taxon>Dikarya</taxon>
        <taxon>Ascomycota</taxon>
        <taxon>Pezizomycotina</taxon>
        <taxon>Sordariomycetes</taxon>
        <taxon>Sordariomycetidae</taxon>
        <taxon>Sordariales</taxon>
        <taxon>Lasiosphaeriaceae</taxon>
        <taxon>Cercophora</taxon>
    </lineage>
</organism>
<sequence>MLSSFMRLRDLCKRPTITMFSRKPRGASQNTDQSGRVRTLQALCFDEKNSTQKMRGGTMEQALWKRGFFTTTTPPSHCVRAYRTTGTPSHAAKRTAPADTQIPDLGNRWLDRRRFDASGTRAPTAKIDTRPFTNATDDEPACSVSGTRRRGKTKSSVLGGGAQWRGERMVEASIFNSLVAVVSISLGVVYRCSLETRDPVLRLSGFTLT</sequence>
<feature type="region of interest" description="Disordered" evidence="1">
    <location>
        <begin position="120"/>
        <end position="159"/>
    </location>
</feature>
<evidence type="ECO:0000256" key="1">
    <source>
        <dbReference type="SAM" id="MobiDB-lite"/>
    </source>
</evidence>
<name>A0AA39XY57_9PEZI</name>
<dbReference type="AlphaFoldDB" id="A0AA39XY57"/>
<comment type="caution">
    <text evidence="2">The sequence shown here is derived from an EMBL/GenBank/DDBJ whole genome shotgun (WGS) entry which is preliminary data.</text>
</comment>
<evidence type="ECO:0000313" key="3">
    <source>
        <dbReference type="Proteomes" id="UP001174936"/>
    </source>
</evidence>
<accession>A0AA39XY57</accession>
<protein>
    <submittedName>
        <fullName evidence="2">Uncharacterized protein</fullName>
    </submittedName>
</protein>
<dbReference type="EMBL" id="JAULSV010000006">
    <property type="protein sequence ID" value="KAK0641696.1"/>
    <property type="molecule type" value="Genomic_DNA"/>
</dbReference>
<keyword evidence="3" id="KW-1185">Reference proteome</keyword>
<reference evidence="2" key="1">
    <citation type="submission" date="2023-06" db="EMBL/GenBank/DDBJ databases">
        <title>Genome-scale phylogeny and comparative genomics of the fungal order Sordariales.</title>
        <authorList>
            <consortium name="Lawrence Berkeley National Laboratory"/>
            <person name="Hensen N."/>
            <person name="Bonometti L."/>
            <person name="Westerberg I."/>
            <person name="Brannstrom I.O."/>
            <person name="Guillou S."/>
            <person name="Cros-Aarteil S."/>
            <person name="Calhoun S."/>
            <person name="Haridas S."/>
            <person name="Kuo A."/>
            <person name="Mondo S."/>
            <person name="Pangilinan J."/>
            <person name="Riley R."/>
            <person name="Labutti K."/>
            <person name="Andreopoulos B."/>
            <person name="Lipzen A."/>
            <person name="Chen C."/>
            <person name="Yanf M."/>
            <person name="Daum C."/>
            <person name="Ng V."/>
            <person name="Clum A."/>
            <person name="Steindorff A."/>
            <person name="Ohm R."/>
            <person name="Martin F."/>
            <person name="Silar P."/>
            <person name="Natvig D."/>
            <person name="Lalanne C."/>
            <person name="Gautier V."/>
            <person name="Ament-Velasquez S.L."/>
            <person name="Kruys A."/>
            <person name="Hutchinson M.I."/>
            <person name="Powell A.J."/>
            <person name="Barry K."/>
            <person name="Miller A.N."/>
            <person name="Grigoriev I.V."/>
            <person name="Debuchy R."/>
            <person name="Gladieux P."/>
            <person name="Thoren M.H."/>
            <person name="Johannesson H."/>
        </authorList>
    </citation>
    <scope>NUCLEOTIDE SEQUENCE</scope>
    <source>
        <strain evidence="2">SMH2532-1</strain>
    </source>
</reference>